<dbReference type="SMART" id="SM00849">
    <property type="entry name" value="Lactamase_B"/>
    <property type="match status" value="1"/>
</dbReference>
<name>A0A1F6D271_HANXR</name>
<feature type="domain" description="Metallo-beta-lactamase" evidence="1">
    <location>
        <begin position="61"/>
        <end position="240"/>
    </location>
</feature>
<dbReference type="SUPFAM" id="SSF56281">
    <property type="entry name" value="Metallo-hydrolase/oxidoreductase"/>
    <property type="match status" value="1"/>
</dbReference>
<accession>A0A1F6D271</accession>
<dbReference type="PANTHER" id="PTHR42663:SF4">
    <property type="entry name" value="SLL1036 PROTEIN"/>
    <property type="match status" value="1"/>
</dbReference>
<dbReference type="InterPro" id="IPR036866">
    <property type="entry name" value="RibonucZ/Hydroxyglut_hydro"/>
</dbReference>
<dbReference type="Pfam" id="PF12706">
    <property type="entry name" value="Lactamase_B_2"/>
    <property type="match status" value="1"/>
</dbReference>
<evidence type="ECO:0000313" key="3">
    <source>
        <dbReference type="Proteomes" id="UP000178606"/>
    </source>
</evidence>
<organism evidence="2 3">
    <name type="scientific">Handelsmanbacteria sp. (strain RIFCSPLOWO2_12_FULL_64_10)</name>
    <dbReference type="NCBI Taxonomy" id="1817868"/>
    <lineage>
        <taxon>Bacteria</taxon>
        <taxon>Candidatus Handelsmaniibacteriota</taxon>
    </lineage>
</organism>
<dbReference type="EMBL" id="MFKF01000076">
    <property type="protein sequence ID" value="OGG55467.1"/>
    <property type="molecule type" value="Genomic_DNA"/>
</dbReference>
<dbReference type="Gene3D" id="3.60.15.10">
    <property type="entry name" value="Ribonuclease Z/Hydroxyacylglutathione hydrolase-like"/>
    <property type="match status" value="1"/>
</dbReference>
<dbReference type="CDD" id="cd07715">
    <property type="entry name" value="TaR3-like_MBL-fold"/>
    <property type="match status" value="1"/>
</dbReference>
<sequence length="316" mass="36341">MKVKFWGVRGSIPTPLTPDRVERKITEALLEARGKNLDTPQAVQRFLASLPPHKRGTVGGNTTCIEVRADGQLFILDCGSGLCDLGRQLMREEFGKGKGTAHIFMTHTHWDHINGFPFFVPAYIPGNRFFIYSVHDDLKQRFQNQHHPYNFPVPFDVMKSDIRFVKLTNRRQRKFGNVSIKPFELNHPGHAFGYRIEHEGKVFIHASDSSYNQFDDAHMKPFYNQYRGCDVLVFDAFFGLKDSFLNSDWGHSTPFIGVDIALQAEVKKLLFFHYNPAMDDESLWQLFMTAKDYMRRVAGGRPCELELACEGMEIEL</sequence>
<gene>
    <name evidence="2" type="ORF">A3F84_01525</name>
</gene>
<proteinExistence type="predicted"/>
<dbReference type="AlphaFoldDB" id="A0A1F6D271"/>
<dbReference type="InterPro" id="IPR001279">
    <property type="entry name" value="Metallo-B-lactamas"/>
</dbReference>
<comment type="caution">
    <text evidence="2">The sequence shown here is derived from an EMBL/GenBank/DDBJ whole genome shotgun (WGS) entry which is preliminary data.</text>
</comment>
<reference evidence="2 3" key="1">
    <citation type="journal article" date="2016" name="Nat. Commun.">
        <title>Thousands of microbial genomes shed light on interconnected biogeochemical processes in an aquifer system.</title>
        <authorList>
            <person name="Anantharaman K."/>
            <person name="Brown C.T."/>
            <person name="Hug L.A."/>
            <person name="Sharon I."/>
            <person name="Castelle C.J."/>
            <person name="Probst A.J."/>
            <person name="Thomas B.C."/>
            <person name="Singh A."/>
            <person name="Wilkins M.J."/>
            <person name="Karaoz U."/>
            <person name="Brodie E.L."/>
            <person name="Williams K.H."/>
            <person name="Hubbard S.S."/>
            <person name="Banfield J.F."/>
        </authorList>
    </citation>
    <scope>NUCLEOTIDE SEQUENCE [LARGE SCALE GENOMIC DNA]</scope>
    <source>
        <strain evidence="3">RIFCSPLOWO2_12_FULL_64_10</strain>
    </source>
</reference>
<evidence type="ECO:0000259" key="1">
    <source>
        <dbReference type="SMART" id="SM00849"/>
    </source>
</evidence>
<dbReference type="PANTHER" id="PTHR42663">
    <property type="entry name" value="HYDROLASE C777.06C-RELATED-RELATED"/>
    <property type="match status" value="1"/>
</dbReference>
<dbReference type="Proteomes" id="UP000178606">
    <property type="component" value="Unassembled WGS sequence"/>
</dbReference>
<evidence type="ECO:0000313" key="2">
    <source>
        <dbReference type="EMBL" id="OGG55467.1"/>
    </source>
</evidence>
<protein>
    <recommendedName>
        <fullName evidence="1">Metallo-beta-lactamase domain-containing protein</fullName>
    </recommendedName>
</protein>